<feature type="domain" description="RING-type" evidence="20">
    <location>
        <begin position="232"/>
        <end position="270"/>
    </location>
</feature>
<dbReference type="GO" id="GO:0008270">
    <property type="term" value="F:zinc ion binding"/>
    <property type="evidence" value="ECO:0007669"/>
    <property type="project" value="UniProtKB-KW"/>
</dbReference>
<dbReference type="InterPro" id="IPR013083">
    <property type="entry name" value="Znf_RING/FYVE/PHD"/>
</dbReference>
<gene>
    <name evidence="21" type="ORF">CINCED_3A003303</name>
</gene>
<evidence type="ECO:0000256" key="5">
    <source>
        <dbReference type="ARBA" id="ARBA00012483"/>
    </source>
</evidence>
<dbReference type="CDD" id="cd16527">
    <property type="entry name" value="RING-HC_PEX10"/>
    <property type="match status" value="1"/>
</dbReference>
<dbReference type="SUPFAM" id="SSF57850">
    <property type="entry name" value="RING/U-box"/>
    <property type="match status" value="1"/>
</dbReference>
<evidence type="ECO:0000256" key="18">
    <source>
        <dbReference type="PROSITE-ProRule" id="PRU00175"/>
    </source>
</evidence>
<evidence type="ECO:0000256" key="3">
    <source>
        <dbReference type="ARBA" id="ARBA00004906"/>
    </source>
</evidence>
<keyword evidence="12" id="KW-0833">Ubl conjugation pathway</keyword>
<evidence type="ECO:0000256" key="19">
    <source>
        <dbReference type="SAM" id="Phobius"/>
    </source>
</evidence>
<evidence type="ECO:0000256" key="17">
    <source>
        <dbReference type="ARBA" id="ARBA00023140"/>
    </source>
</evidence>
<accession>A0A5E4N9B2</accession>
<evidence type="ECO:0000256" key="14">
    <source>
        <dbReference type="ARBA" id="ARBA00022927"/>
    </source>
</evidence>
<dbReference type="GO" id="GO:0061630">
    <property type="term" value="F:ubiquitin protein ligase activity"/>
    <property type="evidence" value="ECO:0007669"/>
    <property type="project" value="UniProtKB-EC"/>
</dbReference>
<dbReference type="PANTHER" id="PTHR23350">
    <property type="entry name" value="PEROXISOME ASSEMBLY PROTEIN 10"/>
    <property type="match status" value="1"/>
</dbReference>
<dbReference type="InterPro" id="IPR025654">
    <property type="entry name" value="PEX2/10"/>
</dbReference>
<evidence type="ECO:0000256" key="8">
    <source>
        <dbReference type="ARBA" id="ARBA00022679"/>
    </source>
</evidence>
<evidence type="ECO:0000256" key="9">
    <source>
        <dbReference type="ARBA" id="ARBA00022692"/>
    </source>
</evidence>
<feature type="transmembrane region" description="Helical" evidence="19">
    <location>
        <begin position="132"/>
        <end position="156"/>
    </location>
</feature>
<keyword evidence="9 19" id="KW-0812">Transmembrane</keyword>
<evidence type="ECO:0000256" key="11">
    <source>
        <dbReference type="ARBA" id="ARBA00022771"/>
    </source>
</evidence>
<keyword evidence="7" id="KW-0962">Peroxisome biogenesis</keyword>
<dbReference type="InterPro" id="IPR001841">
    <property type="entry name" value="Znf_RING"/>
</dbReference>
<dbReference type="InterPro" id="IPR017907">
    <property type="entry name" value="Znf_RING_CS"/>
</dbReference>
<dbReference type="OrthoDB" id="6270329at2759"/>
<proteinExistence type="inferred from homology"/>
<comment type="catalytic activity">
    <reaction evidence="1">
        <text>S-ubiquitinyl-[E2 ubiquitin-conjugating enzyme]-L-cysteine + [acceptor protein]-L-lysine = [E2 ubiquitin-conjugating enzyme]-L-cysteine + N(6)-ubiquitinyl-[acceptor protein]-L-lysine.</text>
        <dbReference type="EC" id="2.3.2.27"/>
    </reaction>
</comment>
<dbReference type="Gene3D" id="3.30.40.10">
    <property type="entry name" value="Zinc/RING finger domain, C3HC4 (zinc finger)"/>
    <property type="match status" value="1"/>
</dbReference>
<evidence type="ECO:0000259" key="20">
    <source>
        <dbReference type="PROSITE" id="PS50089"/>
    </source>
</evidence>
<evidence type="ECO:0000256" key="10">
    <source>
        <dbReference type="ARBA" id="ARBA00022723"/>
    </source>
</evidence>
<evidence type="ECO:0000256" key="16">
    <source>
        <dbReference type="ARBA" id="ARBA00023136"/>
    </source>
</evidence>
<name>A0A5E4N9B2_9HEMI</name>
<keyword evidence="10" id="KW-0479">Metal-binding</keyword>
<organism evidence="21 22">
    <name type="scientific">Cinara cedri</name>
    <dbReference type="NCBI Taxonomy" id="506608"/>
    <lineage>
        <taxon>Eukaryota</taxon>
        <taxon>Metazoa</taxon>
        <taxon>Ecdysozoa</taxon>
        <taxon>Arthropoda</taxon>
        <taxon>Hexapoda</taxon>
        <taxon>Insecta</taxon>
        <taxon>Pterygota</taxon>
        <taxon>Neoptera</taxon>
        <taxon>Paraneoptera</taxon>
        <taxon>Hemiptera</taxon>
        <taxon>Sternorrhyncha</taxon>
        <taxon>Aphidomorpha</taxon>
        <taxon>Aphidoidea</taxon>
        <taxon>Aphididae</taxon>
        <taxon>Lachninae</taxon>
        <taxon>Cinara</taxon>
    </lineage>
</organism>
<protein>
    <recommendedName>
        <fullName evidence="5">RING-type E3 ubiquitin transferase</fullName>
        <ecNumber evidence="5">2.3.2.27</ecNumber>
    </recommendedName>
</protein>
<keyword evidence="22" id="KW-1185">Reference proteome</keyword>
<sequence>MPPVNFSGPAEILRAAQKDEEICERINQQLIEFLLKYKGHIFINKNKQYILQISQTLYYALTTLSKLQSLGEEYTRIIQVRKTGRHIPGFLRSMGMISVHIFGDHLIVLALKHFIDYVRDNKSITPQAKDQIIYFMTTIKSLIPLFQSLNRVLFYWNGSFYTLAKRFFNIRYIYAVPWYHPKRPLHVFKILSVLTAVHLNILMLMALFKKRNVQNTVEEHTDKSIPSNSSKCPLCLDSRQHTSLTFCGHLFCWCCIHEWLQTKNFCPICQKTLNSRNIIALQNFM</sequence>
<keyword evidence="11 18" id="KW-0863">Zinc-finger</keyword>
<keyword evidence="8" id="KW-0808">Transferase</keyword>
<reference evidence="21 22" key="1">
    <citation type="submission" date="2019-08" db="EMBL/GenBank/DDBJ databases">
        <authorList>
            <person name="Alioto T."/>
            <person name="Alioto T."/>
            <person name="Gomez Garrido J."/>
        </authorList>
    </citation>
    <scope>NUCLEOTIDE SEQUENCE [LARGE SCALE GENOMIC DNA]</scope>
</reference>
<evidence type="ECO:0000313" key="22">
    <source>
        <dbReference type="Proteomes" id="UP000325440"/>
    </source>
</evidence>
<comment type="similarity">
    <text evidence="4">Belongs to the pex2/pex10/pex12 family.</text>
</comment>
<dbReference type="GO" id="GO:0005778">
    <property type="term" value="C:peroxisomal membrane"/>
    <property type="evidence" value="ECO:0007669"/>
    <property type="project" value="UniProtKB-SubCell"/>
</dbReference>
<evidence type="ECO:0000256" key="13">
    <source>
        <dbReference type="ARBA" id="ARBA00022833"/>
    </source>
</evidence>
<evidence type="ECO:0000256" key="2">
    <source>
        <dbReference type="ARBA" id="ARBA00004585"/>
    </source>
</evidence>
<keyword evidence="14" id="KW-0653">Protein transport</keyword>
<evidence type="ECO:0000256" key="12">
    <source>
        <dbReference type="ARBA" id="ARBA00022786"/>
    </source>
</evidence>
<evidence type="ECO:0000256" key="6">
    <source>
        <dbReference type="ARBA" id="ARBA00022448"/>
    </source>
</evidence>
<dbReference type="GO" id="GO:0016558">
    <property type="term" value="P:protein import into peroxisome matrix"/>
    <property type="evidence" value="ECO:0007669"/>
    <property type="project" value="InterPro"/>
</dbReference>
<dbReference type="EMBL" id="CABPRJ010001464">
    <property type="protein sequence ID" value="VVC38163.1"/>
    <property type="molecule type" value="Genomic_DNA"/>
</dbReference>
<evidence type="ECO:0000256" key="15">
    <source>
        <dbReference type="ARBA" id="ARBA00022989"/>
    </source>
</evidence>
<comment type="pathway">
    <text evidence="3">Protein modification; protein ubiquitination.</text>
</comment>
<evidence type="ECO:0000256" key="1">
    <source>
        <dbReference type="ARBA" id="ARBA00000900"/>
    </source>
</evidence>
<dbReference type="AlphaFoldDB" id="A0A5E4N9B2"/>
<dbReference type="Pfam" id="PF13639">
    <property type="entry name" value="zf-RING_2"/>
    <property type="match status" value="1"/>
</dbReference>
<dbReference type="EC" id="2.3.2.27" evidence="5"/>
<comment type="subcellular location">
    <subcellularLocation>
        <location evidence="2">Peroxisome membrane</location>
        <topology evidence="2">Multi-pass membrane protein</topology>
    </subcellularLocation>
</comment>
<dbReference type="Proteomes" id="UP000325440">
    <property type="component" value="Unassembled WGS sequence"/>
</dbReference>
<feature type="transmembrane region" description="Helical" evidence="19">
    <location>
        <begin position="187"/>
        <end position="208"/>
    </location>
</feature>
<dbReference type="PROSITE" id="PS00518">
    <property type="entry name" value="ZF_RING_1"/>
    <property type="match status" value="1"/>
</dbReference>
<keyword evidence="13" id="KW-0862">Zinc</keyword>
<keyword evidence="17" id="KW-0576">Peroxisome</keyword>
<dbReference type="PANTHER" id="PTHR23350:SF0">
    <property type="entry name" value="PEROXISOME BIOGENESIS FACTOR 10"/>
    <property type="match status" value="1"/>
</dbReference>
<dbReference type="SMART" id="SM00184">
    <property type="entry name" value="RING"/>
    <property type="match status" value="1"/>
</dbReference>
<keyword evidence="15 19" id="KW-1133">Transmembrane helix</keyword>
<dbReference type="InterPro" id="IPR006845">
    <property type="entry name" value="Pex_N"/>
</dbReference>
<feature type="transmembrane region" description="Helical" evidence="19">
    <location>
        <begin position="90"/>
        <end position="111"/>
    </location>
</feature>
<keyword evidence="16 19" id="KW-0472">Membrane</keyword>
<evidence type="ECO:0000256" key="7">
    <source>
        <dbReference type="ARBA" id="ARBA00022593"/>
    </source>
</evidence>
<evidence type="ECO:0000313" key="21">
    <source>
        <dbReference type="EMBL" id="VVC38163.1"/>
    </source>
</evidence>
<dbReference type="Pfam" id="PF04757">
    <property type="entry name" value="Pex2_Pex12"/>
    <property type="match status" value="1"/>
</dbReference>
<dbReference type="PROSITE" id="PS50089">
    <property type="entry name" value="ZF_RING_2"/>
    <property type="match status" value="1"/>
</dbReference>
<keyword evidence="6" id="KW-0813">Transport</keyword>
<evidence type="ECO:0000256" key="4">
    <source>
        <dbReference type="ARBA" id="ARBA00008704"/>
    </source>
</evidence>